<dbReference type="GO" id="GO:0005829">
    <property type="term" value="C:cytosol"/>
    <property type="evidence" value="ECO:0007669"/>
    <property type="project" value="TreeGrafter"/>
</dbReference>
<dbReference type="Pfam" id="PF02635">
    <property type="entry name" value="DsrE"/>
    <property type="match status" value="1"/>
</dbReference>
<reference evidence="1 2" key="1">
    <citation type="journal article" date="2013" name="Genome Announc.">
        <title>Draft genome sequence of the moderately halophilic gammaproteobacterium Halomonas anticariensis FP35.</title>
        <authorList>
            <person name="Tahrioui A."/>
            <person name="Quesada E."/>
            <person name="Llamas I."/>
        </authorList>
    </citation>
    <scope>NUCLEOTIDE SEQUENCE [LARGE SCALE GENOMIC DNA]</scope>
    <source>
        <strain evidence="2">DSM 16096 / CECT 5854 / LMG 22089 / FP35</strain>
    </source>
</reference>
<evidence type="ECO:0000313" key="2">
    <source>
        <dbReference type="Proteomes" id="UP000014463"/>
    </source>
</evidence>
<dbReference type="EMBL" id="ASTJ01000041">
    <property type="protein sequence ID" value="EPC00390.1"/>
    <property type="molecule type" value="Genomic_DNA"/>
</dbReference>
<dbReference type="STRING" id="1121939.L861_14040"/>
<dbReference type="PATRIC" id="fig|1121939.11.peg.4153"/>
<dbReference type="eggNOG" id="COG1553">
    <property type="taxonomic scope" value="Bacteria"/>
</dbReference>
<dbReference type="Gene3D" id="3.40.1260.10">
    <property type="entry name" value="DsrEFH-like"/>
    <property type="match status" value="1"/>
</dbReference>
<dbReference type="SUPFAM" id="SSF75169">
    <property type="entry name" value="DsrEFH-like"/>
    <property type="match status" value="1"/>
</dbReference>
<accession>S2KEW0</accession>
<comment type="caution">
    <text evidence="1">The sequence shown here is derived from an EMBL/GenBank/DDBJ whole genome shotgun (WGS) entry which is preliminary data.</text>
</comment>
<dbReference type="PANTHER" id="PTHR34874">
    <property type="entry name" value="PROTEIN YCHN"/>
    <property type="match status" value="1"/>
</dbReference>
<dbReference type="Proteomes" id="UP000014463">
    <property type="component" value="Unassembled WGS sequence"/>
</dbReference>
<gene>
    <name evidence="1" type="ORF">L861_14040</name>
</gene>
<dbReference type="RefSeq" id="WP_016418658.1">
    <property type="nucleotide sequence ID" value="NZ_AUAB01000042.1"/>
</dbReference>
<sequence length="117" mass="12860">MKILLLINDAPYGSEKAYNALRLVMALQKDHADTALHVFLMADAVAGAVSNQTTPQGYYNIERMFKAVIAKGAQVKVCSTCCDARGLRALPLIEGIEISTMDQLAQWVIDCDRILVF</sequence>
<name>S2KEW0_LITA3</name>
<proteinExistence type="predicted"/>
<organism evidence="1 2">
    <name type="scientific">Litchfieldella anticariensis (strain DSM 16096 / CECT 5854 / CIP 108499 / LMG 22089 / FP35)</name>
    <name type="common">Halomonas anticariensis</name>
    <dbReference type="NCBI Taxonomy" id="1121939"/>
    <lineage>
        <taxon>Bacteria</taxon>
        <taxon>Pseudomonadati</taxon>
        <taxon>Pseudomonadota</taxon>
        <taxon>Gammaproteobacteria</taxon>
        <taxon>Oceanospirillales</taxon>
        <taxon>Halomonadaceae</taxon>
        <taxon>Litchfieldella</taxon>
    </lineage>
</organism>
<protein>
    <submittedName>
        <fullName evidence="1">Uncharacterized protein</fullName>
    </submittedName>
</protein>
<dbReference type="OrthoDB" id="9807918at2"/>
<dbReference type="InterPro" id="IPR003787">
    <property type="entry name" value="Sulphur_relay_DsrE/F-like"/>
</dbReference>
<dbReference type="AlphaFoldDB" id="S2KEW0"/>
<keyword evidence="2" id="KW-1185">Reference proteome</keyword>
<dbReference type="InterPro" id="IPR027396">
    <property type="entry name" value="DsrEFH-like"/>
</dbReference>
<dbReference type="PANTHER" id="PTHR34874:SF1">
    <property type="entry name" value="PROTEIN YCHN"/>
    <property type="match status" value="1"/>
</dbReference>
<evidence type="ECO:0000313" key="1">
    <source>
        <dbReference type="EMBL" id="EPC00390.1"/>
    </source>
</evidence>